<dbReference type="GO" id="GO:0016491">
    <property type="term" value="F:oxidoreductase activity"/>
    <property type="evidence" value="ECO:0007669"/>
    <property type="project" value="InterPro"/>
</dbReference>
<dbReference type="PANTHER" id="PTHR32100">
    <property type="entry name" value="OMEGA-6 FATTY ACID DESATURASE, CHLOROPLASTIC"/>
    <property type="match status" value="1"/>
</dbReference>
<keyword evidence="2" id="KW-0472">Membrane</keyword>
<protein>
    <recommendedName>
        <fullName evidence="3">Xylanolytic transcriptional activator regulatory domain-containing protein</fullName>
    </recommendedName>
</protein>
<dbReference type="GO" id="GO:0008270">
    <property type="term" value="F:zinc ion binding"/>
    <property type="evidence" value="ECO:0007669"/>
    <property type="project" value="InterPro"/>
</dbReference>
<gene>
    <name evidence="4" type="ORF">BFJ72_g553</name>
</gene>
<dbReference type="CDD" id="cd12148">
    <property type="entry name" value="fungal_TF_MHR"/>
    <property type="match status" value="1"/>
</dbReference>
<keyword evidence="2" id="KW-0812">Transmembrane</keyword>
<dbReference type="SMART" id="SM00906">
    <property type="entry name" value="Fungal_trans"/>
    <property type="match status" value="1"/>
</dbReference>
<dbReference type="InterPro" id="IPR012171">
    <property type="entry name" value="Fatty_acid_desaturase"/>
</dbReference>
<dbReference type="EMBL" id="MRDB01000001">
    <property type="protein sequence ID" value="RKL51100.1"/>
    <property type="molecule type" value="Genomic_DNA"/>
</dbReference>
<dbReference type="GO" id="GO:0003677">
    <property type="term" value="F:DNA binding"/>
    <property type="evidence" value="ECO:0007669"/>
    <property type="project" value="InterPro"/>
</dbReference>
<dbReference type="CDD" id="cd03507">
    <property type="entry name" value="Delta12-FADS-like"/>
    <property type="match status" value="1"/>
</dbReference>
<sequence>MATRQRTATTVVVEDLPKVTLEAKSEPQFPDIKTIKDAIPAHCFQPSLVTSFYYVFRDFAMVSALVWAALTYIPSIPDQTLRVAAWMVYGFVQGLFCTGVWILGHECGHGAFSLHGKVNNVTGWFLHSFLLVPYFSWKYSHHRHHRFTGHMDLDMAFVPKTEPKPSKSLMIAGIDVAELVEDTPAAQMVKLIFHQLFGWQAYLFFNASSGKGSKQWEPKTGLSKWFRVSHFEPTSAVFRPNEAIFILISDIGLALMGTALYFASKQVGVSTILFLYLVPYLWVHHWLVAITYLHHHHTELPHYTAEGWTYVKGALATVDREFGFIGKHLFHGIIEKHVVHHLFPKIPFYKADEATEAIKPVIGDHYCHDDRSFLGQLWTIFGTLKPDRMTALEERLANIEALLTALGGRTLGASQTQPGLDIPLSDIDVSGSSNSWGISPIQTPLDLAQCQHTTFSNAGSQLTKAASSDQLELAPLSEVLPLVDNYFRNYNIIIPLFEENAFMRMLLDWYSSSTKRSTVAWAAINVVLAINYRILEGKTMDDPAFSQTIRNVRSAMSELMMQGQDLMGLQVLLGMVILFQGSSEVQLAIVLTGSVIRLAQSLRLNSKKVLTGLSKSEQAHRTRLFWLTYIYDREMAQRSQCPYQQADCETDMDLPEANPEEDLGIITSSTDTIQFNYLRSCAKFAFIQGKAHDLLYSQKSHTLTPESKARSIALIEELLKEWVEEIPPVLHTTEGINKTLSPLARVMMTNLWSRHIETRIKIHSIFTFEDTWINRVRRYLSPAVIDISDDIDGEVKRADLTPLPAGWGECVGNARVCLELISSTKLTEYILWLHTCTALPCLILIIVNMIEFPDHDLVTQDRKLLDSCFGVFDGVMKYLPKEPFDTILSISHQLDRRAKGQVYRTMLGKGDMSYQEDFQMSPSTAWALLDDIEFQ</sequence>
<dbReference type="Pfam" id="PF04082">
    <property type="entry name" value="Fungal_trans"/>
    <property type="match status" value="1"/>
</dbReference>
<feature type="domain" description="Xylanolytic transcriptional activator regulatory" evidence="3">
    <location>
        <begin position="588"/>
        <end position="661"/>
    </location>
</feature>
<dbReference type="GO" id="GO:0006351">
    <property type="term" value="P:DNA-templated transcription"/>
    <property type="evidence" value="ECO:0007669"/>
    <property type="project" value="InterPro"/>
</dbReference>
<reference evidence="4 5" key="1">
    <citation type="journal article" date="2018" name="Sci. Rep.">
        <title>Characterisation of pathogen-specific regions and novel effector candidates in Fusarium oxysporum f. sp. cepae.</title>
        <authorList>
            <person name="Armitage A.D."/>
            <person name="Taylor A."/>
            <person name="Sobczyk M.K."/>
            <person name="Baxter L."/>
            <person name="Greenfield B.P."/>
            <person name="Bates H.J."/>
            <person name="Wilson F."/>
            <person name="Jackson A.C."/>
            <person name="Ott S."/>
            <person name="Harrison R.J."/>
            <person name="Clarkson J.P."/>
        </authorList>
    </citation>
    <scope>NUCLEOTIDE SEQUENCE [LARGE SCALE GENOMIC DNA]</scope>
    <source>
        <strain evidence="4 5">Fp_A8</strain>
    </source>
</reference>
<organism evidence="4 5">
    <name type="scientific">Gibberella intermedia</name>
    <name type="common">Bulb rot disease fungus</name>
    <name type="synonym">Fusarium proliferatum</name>
    <dbReference type="NCBI Taxonomy" id="948311"/>
    <lineage>
        <taxon>Eukaryota</taxon>
        <taxon>Fungi</taxon>
        <taxon>Dikarya</taxon>
        <taxon>Ascomycota</taxon>
        <taxon>Pezizomycotina</taxon>
        <taxon>Sordariomycetes</taxon>
        <taxon>Hypocreomycetidae</taxon>
        <taxon>Hypocreales</taxon>
        <taxon>Nectriaceae</taxon>
        <taxon>Fusarium</taxon>
        <taxon>Fusarium fujikuroi species complex</taxon>
    </lineage>
</organism>
<feature type="transmembrane region" description="Helical" evidence="2">
    <location>
        <begin position="124"/>
        <end position="140"/>
    </location>
</feature>
<feature type="transmembrane region" description="Helical" evidence="2">
    <location>
        <begin position="54"/>
        <end position="73"/>
    </location>
</feature>
<dbReference type="Pfam" id="PF00487">
    <property type="entry name" value="FA_desaturase"/>
    <property type="match status" value="1"/>
</dbReference>
<proteinExistence type="predicted"/>
<dbReference type="InterPro" id="IPR005804">
    <property type="entry name" value="FA_desaturase_dom"/>
</dbReference>
<dbReference type="AlphaFoldDB" id="A0A420UBA6"/>
<evidence type="ECO:0000256" key="1">
    <source>
        <dbReference type="ARBA" id="ARBA00023242"/>
    </source>
</evidence>
<feature type="transmembrane region" description="Helical" evidence="2">
    <location>
        <begin position="243"/>
        <end position="263"/>
    </location>
</feature>
<keyword evidence="1" id="KW-0539">Nucleus</keyword>
<evidence type="ECO:0000256" key="2">
    <source>
        <dbReference type="SAM" id="Phobius"/>
    </source>
</evidence>
<comment type="caution">
    <text evidence="4">The sequence shown here is derived from an EMBL/GenBank/DDBJ whole genome shotgun (WGS) entry which is preliminary data.</text>
</comment>
<evidence type="ECO:0000313" key="4">
    <source>
        <dbReference type="EMBL" id="RKL51100.1"/>
    </source>
</evidence>
<evidence type="ECO:0000259" key="3">
    <source>
        <dbReference type="SMART" id="SM00906"/>
    </source>
</evidence>
<name>A0A420UBA6_GIBIN</name>
<evidence type="ECO:0000313" key="5">
    <source>
        <dbReference type="Proteomes" id="UP000283569"/>
    </source>
</evidence>
<accession>A0A420UBA6</accession>
<dbReference type="InterPro" id="IPR007219">
    <property type="entry name" value="XnlR_reg_dom"/>
</dbReference>
<dbReference type="Proteomes" id="UP000283569">
    <property type="component" value="Unassembled WGS sequence"/>
</dbReference>
<dbReference type="GO" id="GO:0006629">
    <property type="term" value="P:lipid metabolic process"/>
    <property type="evidence" value="ECO:0007669"/>
    <property type="project" value="InterPro"/>
</dbReference>
<feature type="transmembrane region" description="Helical" evidence="2">
    <location>
        <begin position="85"/>
        <end position="104"/>
    </location>
</feature>
<keyword evidence="2" id="KW-1133">Transmembrane helix</keyword>
<feature type="transmembrane region" description="Helical" evidence="2">
    <location>
        <begin position="269"/>
        <end position="293"/>
    </location>
</feature>